<proteinExistence type="predicted"/>
<dbReference type="EMBL" id="QRAP01000005">
    <property type="protein sequence ID" value="RDK91040.1"/>
    <property type="molecule type" value="Genomic_DNA"/>
</dbReference>
<keyword evidence="3" id="KW-1185">Reference proteome</keyword>
<dbReference type="RefSeq" id="WP_115458851.1">
    <property type="nucleotide sequence ID" value="NZ_QRAP01000005.1"/>
</dbReference>
<evidence type="ECO:0000313" key="3">
    <source>
        <dbReference type="Proteomes" id="UP000254848"/>
    </source>
</evidence>
<dbReference type="InterPro" id="IPR016181">
    <property type="entry name" value="Acyl_CoA_acyltransferase"/>
</dbReference>
<comment type="caution">
    <text evidence="2">The sequence shown here is derived from an EMBL/GenBank/DDBJ whole genome shotgun (WGS) entry which is preliminary data.</text>
</comment>
<name>A0A370QQJ0_9GAMM</name>
<dbReference type="AlphaFoldDB" id="A0A370QQJ0"/>
<keyword evidence="2" id="KW-0808">Transferase</keyword>
<dbReference type="Pfam" id="PF13302">
    <property type="entry name" value="Acetyltransf_3"/>
    <property type="match status" value="1"/>
</dbReference>
<dbReference type="InterPro" id="IPR000182">
    <property type="entry name" value="GNAT_dom"/>
</dbReference>
<protein>
    <submittedName>
        <fullName evidence="2">RimJ/RimL family protein N-acetyltransferase</fullName>
    </submittedName>
</protein>
<dbReference type="SUPFAM" id="SSF55729">
    <property type="entry name" value="Acyl-CoA N-acyltransferases (Nat)"/>
    <property type="match status" value="1"/>
</dbReference>
<dbReference type="PANTHER" id="PTHR43792:SF1">
    <property type="entry name" value="N-ACETYLTRANSFERASE DOMAIN-CONTAINING PROTEIN"/>
    <property type="match status" value="1"/>
</dbReference>
<accession>A0A370QQJ0</accession>
<dbReference type="OrthoDB" id="9801656at2"/>
<dbReference type="InterPro" id="IPR051531">
    <property type="entry name" value="N-acetyltransferase"/>
</dbReference>
<sequence length="185" mass="21337">MELLLTTSRLTLRKFTHADLPGFIRYRSNPAVARFQTWENYTREDAEAFYAQQLPLAFNTVGSWFQIAVVRTEDGVLLGDVAVHFIDEGRQAELGMTFDEPFQRQGYAREALTAVITLLFEQLNKHRLVATIDARNDRAARLLEKLGFRREAHFRQNIFFKGGWGDEYAYGLLRSEWENAPLSAC</sequence>
<dbReference type="Gene3D" id="3.40.630.30">
    <property type="match status" value="1"/>
</dbReference>
<dbReference type="GO" id="GO:0016747">
    <property type="term" value="F:acyltransferase activity, transferring groups other than amino-acyl groups"/>
    <property type="evidence" value="ECO:0007669"/>
    <property type="project" value="InterPro"/>
</dbReference>
<dbReference type="PROSITE" id="PS51186">
    <property type="entry name" value="GNAT"/>
    <property type="match status" value="1"/>
</dbReference>
<evidence type="ECO:0000313" key="2">
    <source>
        <dbReference type="EMBL" id="RDK91040.1"/>
    </source>
</evidence>
<reference evidence="2 3" key="1">
    <citation type="submission" date="2018-07" db="EMBL/GenBank/DDBJ databases">
        <title>Genomic Encyclopedia of Type Strains, Phase IV (KMG-IV): sequencing the most valuable type-strain genomes for metagenomic binning, comparative biology and taxonomic classification.</title>
        <authorList>
            <person name="Goeker M."/>
        </authorList>
    </citation>
    <scope>NUCLEOTIDE SEQUENCE [LARGE SCALE GENOMIC DNA]</scope>
    <source>
        <strain evidence="2 3">DSM 103736</strain>
    </source>
</reference>
<dbReference type="Proteomes" id="UP000254848">
    <property type="component" value="Unassembled WGS sequence"/>
</dbReference>
<dbReference type="PANTHER" id="PTHR43792">
    <property type="entry name" value="GNAT FAMILY, PUTATIVE (AFU_ORTHOLOGUE AFUA_3G00765)-RELATED-RELATED"/>
    <property type="match status" value="1"/>
</dbReference>
<gene>
    <name evidence="2" type="ORF">C8D90_105328</name>
</gene>
<feature type="domain" description="N-acetyltransferase" evidence="1">
    <location>
        <begin position="10"/>
        <end position="175"/>
    </location>
</feature>
<evidence type="ECO:0000259" key="1">
    <source>
        <dbReference type="PROSITE" id="PS51186"/>
    </source>
</evidence>
<organism evidence="2 3">
    <name type="scientific">Enterobacillus tribolii</name>
    <dbReference type="NCBI Taxonomy" id="1487935"/>
    <lineage>
        <taxon>Bacteria</taxon>
        <taxon>Pseudomonadati</taxon>
        <taxon>Pseudomonadota</taxon>
        <taxon>Gammaproteobacteria</taxon>
        <taxon>Enterobacterales</taxon>
        <taxon>Hafniaceae</taxon>
        <taxon>Enterobacillus</taxon>
    </lineage>
</organism>